<gene>
    <name evidence="1" type="ORF">BDN72DRAFT_760659</name>
</gene>
<protein>
    <submittedName>
        <fullName evidence="1">Uncharacterized protein</fullName>
    </submittedName>
</protein>
<evidence type="ECO:0000313" key="1">
    <source>
        <dbReference type="EMBL" id="TFK73986.1"/>
    </source>
</evidence>
<reference evidence="1 2" key="1">
    <citation type="journal article" date="2019" name="Nat. Ecol. Evol.">
        <title>Megaphylogeny resolves global patterns of mushroom evolution.</title>
        <authorList>
            <person name="Varga T."/>
            <person name="Krizsan K."/>
            <person name="Foldi C."/>
            <person name="Dima B."/>
            <person name="Sanchez-Garcia M."/>
            <person name="Sanchez-Ramirez S."/>
            <person name="Szollosi G.J."/>
            <person name="Szarkandi J.G."/>
            <person name="Papp V."/>
            <person name="Albert L."/>
            <person name="Andreopoulos W."/>
            <person name="Angelini C."/>
            <person name="Antonin V."/>
            <person name="Barry K.W."/>
            <person name="Bougher N.L."/>
            <person name="Buchanan P."/>
            <person name="Buyck B."/>
            <person name="Bense V."/>
            <person name="Catcheside P."/>
            <person name="Chovatia M."/>
            <person name="Cooper J."/>
            <person name="Damon W."/>
            <person name="Desjardin D."/>
            <person name="Finy P."/>
            <person name="Geml J."/>
            <person name="Haridas S."/>
            <person name="Hughes K."/>
            <person name="Justo A."/>
            <person name="Karasinski D."/>
            <person name="Kautmanova I."/>
            <person name="Kiss B."/>
            <person name="Kocsube S."/>
            <person name="Kotiranta H."/>
            <person name="LaButti K.M."/>
            <person name="Lechner B.E."/>
            <person name="Liimatainen K."/>
            <person name="Lipzen A."/>
            <person name="Lukacs Z."/>
            <person name="Mihaltcheva S."/>
            <person name="Morgado L.N."/>
            <person name="Niskanen T."/>
            <person name="Noordeloos M.E."/>
            <person name="Ohm R.A."/>
            <person name="Ortiz-Santana B."/>
            <person name="Ovrebo C."/>
            <person name="Racz N."/>
            <person name="Riley R."/>
            <person name="Savchenko A."/>
            <person name="Shiryaev A."/>
            <person name="Soop K."/>
            <person name="Spirin V."/>
            <person name="Szebenyi C."/>
            <person name="Tomsovsky M."/>
            <person name="Tulloss R.E."/>
            <person name="Uehling J."/>
            <person name="Grigoriev I.V."/>
            <person name="Vagvolgyi C."/>
            <person name="Papp T."/>
            <person name="Martin F.M."/>
            <person name="Miettinen O."/>
            <person name="Hibbett D.S."/>
            <person name="Nagy L.G."/>
        </authorList>
    </citation>
    <scope>NUCLEOTIDE SEQUENCE [LARGE SCALE GENOMIC DNA]</scope>
    <source>
        <strain evidence="1 2">NL-1719</strain>
    </source>
</reference>
<proteinExistence type="predicted"/>
<keyword evidence="2" id="KW-1185">Reference proteome</keyword>
<dbReference type="Proteomes" id="UP000308600">
    <property type="component" value="Unassembled WGS sequence"/>
</dbReference>
<name>A0ACD3B818_9AGAR</name>
<accession>A0ACD3B818</accession>
<sequence length="273" mass="31367">MRWVTKLVNSQPSPRALFPYAVGEPPRSVFSSEPTACLTSGDQVDMQLLVPWLKNWPGPISLLVRTTTIPLSIAHRRLVHRIEEFRKSNSRSNFQVHLLHVWAHTEQSNNAYLNLARLFAPTRNIVLFPGNVSVVASTDLYREAASWSNQATTPFLLPDPDHPEYSPLAIPFDHGLWCTERFFPYNTRQSDWQECIWQFWLENYGNISTGNMKAVIQELPRPSLSKIEVRGMATFNRLRVEFRAESCELVARQLETTLGHKSLSLNRLRHICS</sequence>
<dbReference type="EMBL" id="ML208271">
    <property type="protein sequence ID" value="TFK73986.1"/>
    <property type="molecule type" value="Genomic_DNA"/>
</dbReference>
<organism evidence="1 2">
    <name type="scientific">Pluteus cervinus</name>
    <dbReference type="NCBI Taxonomy" id="181527"/>
    <lineage>
        <taxon>Eukaryota</taxon>
        <taxon>Fungi</taxon>
        <taxon>Dikarya</taxon>
        <taxon>Basidiomycota</taxon>
        <taxon>Agaricomycotina</taxon>
        <taxon>Agaricomycetes</taxon>
        <taxon>Agaricomycetidae</taxon>
        <taxon>Agaricales</taxon>
        <taxon>Pluteineae</taxon>
        <taxon>Pluteaceae</taxon>
        <taxon>Pluteus</taxon>
    </lineage>
</organism>
<evidence type="ECO:0000313" key="2">
    <source>
        <dbReference type="Proteomes" id="UP000308600"/>
    </source>
</evidence>